<evidence type="ECO:0000313" key="3">
    <source>
        <dbReference type="EMBL" id="QGT99872.1"/>
    </source>
</evidence>
<proteinExistence type="predicted"/>
<dbReference type="PANTHER" id="PTHR42730">
    <property type="entry name" value="2-OXOGLUTARATE SYNTHASE SUBUNIT KORC"/>
    <property type="match status" value="1"/>
</dbReference>
<dbReference type="InterPro" id="IPR052554">
    <property type="entry name" value="2-oxoglutarate_synth_KorC"/>
</dbReference>
<evidence type="ECO:0000259" key="2">
    <source>
        <dbReference type="Pfam" id="PF01558"/>
    </source>
</evidence>
<dbReference type="PANTHER" id="PTHR42730:SF1">
    <property type="entry name" value="2-OXOGLUTARATE SYNTHASE SUBUNIT KORC"/>
    <property type="match status" value="1"/>
</dbReference>
<dbReference type="InterPro" id="IPR019752">
    <property type="entry name" value="Pyrv/ketoisovalerate_OxRed_cat"/>
</dbReference>
<organism evidence="3 4">
    <name type="scientific">Candidatus Syntrophocurvum alkaliphilum</name>
    <dbReference type="NCBI Taxonomy" id="2293317"/>
    <lineage>
        <taxon>Bacteria</taxon>
        <taxon>Bacillati</taxon>
        <taxon>Bacillota</taxon>
        <taxon>Clostridia</taxon>
        <taxon>Eubacteriales</taxon>
        <taxon>Syntrophomonadaceae</taxon>
        <taxon>Candidatus Syntrophocurvum</taxon>
    </lineage>
</organism>
<dbReference type="RefSeq" id="WP_156203721.1">
    <property type="nucleotide sequence ID" value="NZ_CP046457.1"/>
</dbReference>
<dbReference type="AlphaFoldDB" id="A0A6I6DG39"/>
<evidence type="ECO:0000313" key="4">
    <source>
        <dbReference type="Proteomes" id="UP000426444"/>
    </source>
</evidence>
<evidence type="ECO:0000256" key="1">
    <source>
        <dbReference type="ARBA" id="ARBA00023002"/>
    </source>
</evidence>
<gene>
    <name evidence="3" type="ORF">SYNTR_1279</name>
</gene>
<dbReference type="KEGG" id="salq:SYNTR_1279"/>
<keyword evidence="4" id="KW-1185">Reference proteome</keyword>
<name>A0A6I6DG39_9FIRM</name>
<dbReference type="Gene3D" id="3.40.920.10">
    <property type="entry name" value="Pyruvate-ferredoxin oxidoreductase, PFOR, domain III"/>
    <property type="match status" value="1"/>
</dbReference>
<dbReference type="GO" id="GO:0016903">
    <property type="term" value="F:oxidoreductase activity, acting on the aldehyde or oxo group of donors"/>
    <property type="evidence" value="ECO:0007669"/>
    <property type="project" value="InterPro"/>
</dbReference>
<keyword evidence="1 3" id="KW-0560">Oxidoreductase</keyword>
<accession>A0A6I6DG39</accession>
<protein>
    <submittedName>
        <fullName evidence="3">2-oxoglutarate/2-oxoacid ferredoxin oxidoreductase, gamma subunit</fullName>
        <ecNumber evidence="3">1.2.7.-</ecNumber>
    </submittedName>
</protein>
<feature type="domain" description="Pyruvate/ketoisovalerate oxidoreductase catalytic" evidence="2">
    <location>
        <begin position="13"/>
        <end position="176"/>
    </location>
</feature>
<dbReference type="OrthoDB" id="9789125at2"/>
<reference evidence="4" key="1">
    <citation type="journal article" date="2019" name="Microbiology">
        <title>Complete Genome Sequence of an Uncultured Bacterium of the Candidate Phylum Bipolaricaulota.</title>
        <authorList>
            <person name="Kadnikov V.V."/>
            <person name="Mardanov A.V."/>
            <person name="Beletsky A.V."/>
            <person name="Frank Y.A."/>
            <person name="Karnachuk O.V."/>
            <person name="Ravin N.V."/>
        </authorList>
    </citation>
    <scope>NUCLEOTIDE SEQUENCE [LARGE SCALE GENOMIC DNA]</scope>
</reference>
<dbReference type="SUPFAM" id="SSF53323">
    <property type="entry name" value="Pyruvate-ferredoxin oxidoreductase, PFOR, domain III"/>
    <property type="match status" value="1"/>
</dbReference>
<dbReference type="EC" id="1.2.7.-" evidence="3"/>
<sequence length="183" mass="19880">MAKERQVLFAGFGGQGVLSMGQFLTHAAMGSGKHVSWVPSYGAEMRGGTANCLVTIAEDEISSPLTDSPAMAVIMNRPSLDKFEPKVKPNGTIVVNSSLVDRKPSRDDLNVLELPVNKLAEEMGNPKSANMILIGAYLQKTGVVNVEDALDYFEDIFKGKKESVIENNKEAFLAGVKYAKENW</sequence>
<dbReference type="Proteomes" id="UP000426444">
    <property type="component" value="Chromosome"/>
</dbReference>
<dbReference type="Pfam" id="PF01558">
    <property type="entry name" value="POR"/>
    <property type="match status" value="1"/>
</dbReference>
<dbReference type="InterPro" id="IPR002869">
    <property type="entry name" value="Pyrv_flavodox_OxRed_cen"/>
</dbReference>
<dbReference type="EMBL" id="CP046457">
    <property type="protein sequence ID" value="QGT99872.1"/>
    <property type="molecule type" value="Genomic_DNA"/>
</dbReference>